<keyword evidence="1" id="KW-0732">Signal</keyword>
<dbReference type="Proteomes" id="UP001595075">
    <property type="component" value="Unassembled WGS sequence"/>
</dbReference>
<feature type="chain" id="PRO_5047365054" description="Secreted protein" evidence="1">
    <location>
        <begin position="19"/>
        <end position="74"/>
    </location>
</feature>
<sequence length="74" mass="8669">MIFVILWSIWPPETPVDASTMNYSVLTLICEYKYIGKVFTKRGGNSSNFTRYKYISRCSVKERSKPKCQQVDHQ</sequence>
<protein>
    <recommendedName>
        <fullName evidence="4">Secreted protein</fullName>
    </recommendedName>
</protein>
<evidence type="ECO:0000256" key="1">
    <source>
        <dbReference type="SAM" id="SignalP"/>
    </source>
</evidence>
<feature type="signal peptide" evidence="1">
    <location>
        <begin position="1"/>
        <end position="18"/>
    </location>
</feature>
<organism evidence="2 3">
    <name type="scientific">Oculimacula yallundae</name>
    <dbReference type="NCBI Taxonomy" id="86028"/>
    <lineage>
        <taxon>Eukaryota</taxon>
        <taxon>Fungi</taxon>
        <taxon>Dikarya</taxon>
        <taxon>Ascomycota</taxon>
        <taxon>Pezizomycotina</taxon>
        <taxon>Leotiomycetes</taxon>
        <taxon>Helotiales</taxon>
        <taxon>Ploettnerulaceae</taxon>
        <taxon>Oculimacula</taxon>
    </lineage>
</organism>
<evidence type="ECO:0000313" key="2">
    <source>
        <dbReference type="EMBL" id="KAL2061137.1"/>
    </source>
</evidence>
<keyword evidence="3" id="KW-1185">Reference proteome</keyword>
<evidence type="ECO:0000313" key="3">
    <source>
        <dbReference type="Proteomes" id="UP001595075"/>
    </source>
</evidence>
<gene>
    <name evidence="2" type="ORF">VTL71DRAFT_7410</name>
</gene>
<name>A0ABR4BU10_9HELO</name>
<comment type="caution">
    <text evidence="2">The sequence shown here is derived from an EMBL/GenBank/DDBJ whole genome shotgun (WGS) entry which is preliminary data.</text>
</comment>
<evidence type="ECO:0008006" key="4">
    <source>
        <dbReference type="Google" id="ProtNLM"/>
    </source>
</evidence>
<reference evidence="2 3" key="1">
    <citation type="journal article" date="2024" name="Commun. Biol.">
        <title>Comparative genomic analysis of thermophilic fungi reveals convergent evolutionary adaptations and gene losses.</title>
        <authorList>
            <person name="Steindorff A.S."/>
            <person name="Aguilar-Pontes M.V."/>
            <person name="Robinson A.J."/>
            <person name="Andreopoulos B."/>
            <person name="LaButti K."/>
            <person name="Kuo A."/>
            <person name="Mondo S."/>
            <person name="Riley R."/>
            <person name="Otillar R."/>
            <person name="Haridas S."/>
            <person name="Lipzen A."/>
            <person name="Grimwood J."/>
            <person name="Schmutz J."/>
            <person name="Clum A."/>
            <person name="Reid I.D."/>
            <person name="Moisan M.C."/>
            <person name="Butler G."/>
            <person name="Nguyen T.T.M."/>
            <person name="Dewar K."/>
            <person name="Conant G."/>
            <person name="Drula E."/>
            <person name="Henrissat B."/>
            <person name="Hansel C."/>
            <person name="Singer S."/>
            <person name="Hutchinson M.I."/>
            <person name="de Vries R.P."/>
            <person name="Natvig D.O."/>
            <person name="Powell A.J."/>
            <person name="Tsang A."/>
            <person name="Grigoriev I.V."/>
        </authorList>
    </citation>
    <scope>NUCLEOTIDE SEQUENCE [LARGE SCALE GENOMIC DNA]</scope>
    <source>
        <strain evidence="2 3">CBS 494.80</strain>
    </source>
</reference>
<dbReference type="EMBL" id="JAZHXI010000019">
    <property type="protein sequence ID" value="KAL2061137.1"/>
    <property type="molecule type" value="Genomic_DNA"/>
</dbReference>
<accession>A0ABR4BU10</accession>
<proteinExistence type="predicted"/>